<dbReference type="InterPro" id="IPR001128">
    <property type="entry name" value="Cyt_P450"/>
</dbReference>
<evidence type="ECO:0008006" key="4">
    <source>
        <dbReference type="Google" id="ProtNLM"/>
    </source>
</evidence>
<dbReference type="InterPro" id="IPR036396">
    <property type="entry name" value="Cyt_P450_sf"/>
</dbReference>
<reference evidence="3" key="1">
    <citation type="submission" date="2018-05" db="EMBL/GenBank/DDBJ databases">
        <authorList>
            <person name="Lanie J.A."/>
            <person name="Ng W.-L."/>
            <person name="Kazmierczak K.M."/>
            <person name="Andrzejewski T.M."/>
            <person name="Davidsen T.M."/>
            <person name="Wayne K.J."/>
            <person name="Tettelin H."/>
            <person name="Glass J.I."/>
            <person name="Rusch D."/>
            <person name="Podicherti R."/>
            <person name="Tsui H.-C.T."/>
            <person name="Winkler M.E."/>
        </authorList>
    </citation>
    <scope>NUCLEOTIDE SEQUENCE</scope>
</reference>
<dbReference type="PANTHER" id="PTHR46696">
    <property type="entry name" value="P450, PUTATIVE (EUROFUNG)-RELATED"/>
    <property type="match status" value="1"/>
</dbReference>
<dbReference type="GO" id="GO:0004497">
    <property type="term" value="F:monooxygenase activity"/>
    <property type="evidence" value="ECO:0007669"/>
    <property type="project" value="InterPro"/>
</dbReference>
<accession>A0A382WX55</accession>
<dbReference type="GO" id="GO:0005506">
    <property type="term" value="F:iron ion binding"/>
    <property type="evidence" value="ECO:0007669"/>
    <property type="project" value="InterPro"/>
</dbReference>
<feature type="region of interest" description="Disordered" evidence="2">
    <location>
        <begin position="51"/>
        <end position="84"/>
    </location>
</feature>
<comment type="similarity">
    <text evidence="1">Belongs to the cytochrome P450 family.</text>
</comment>
<organism evidence="3">
    <name type="scientific">marine metagenome</name>
    <dbReference type="NCBI Taxonomy" id="408172"/>
    <lineage>
        <taxon>unclassified sequences</taxon>
        <taxon>metagenomes</taxon>
        <taxon>ecological metagenomes</taxon>
    </lineage>
</organism>
<gene>
    <name evidence="3" type="ORF">METZ01_LOCUS416147</name>
</gene>
<dbReference type="SUPFAM" id="SSF48264">
    <property type="entry name" value="Cytochrome P450"/>
    <property type="match status" value="1"/>
</dbReference>
<dbReference type="Gene3D" id="1.10.630.10">
    <property type="entry name" value="Cytochrome P450"/>
    <property type="match status" value="1"/>
</dbReference>
<dbReference type="Pfam" id="PF00067">
    <property type="entry name" value="p450"/>
    <property type="match status" value="1"/>
</dbReference>
<dbReference type="GO" id="GO:0016705">
    <property type="term" value="F:oxidoreductase activity, acting on paired donors, with incorporation or reduction of molecular oxygen"/>
    <property type="evidence" value="ECO:0007669"/>
    <property type="project" value="InterPro"/>
</dbReference>
<dbReference type="PANTHER" id="PTHR46696:SF6">
    <property type="entry name" value="P450, PUTATIVE (EUROFUNG)-RELATED"/>
    <property type="match status" value="1"/>
</dbReference>
<dbReference type="EMBL" id="UINC01163147">
    <property type="protein sequence ID" value="SVD63293.1"/>
    <property type="molecule type" value="Genomic_DNA"/>
</dbReference>
<evidence type="ECO:0000256" key="2">
    <source>
        <dbReference type="SAM" id="MobiDB-lite"/>
    </source>
</evidence>
<name>A0A382WX55_9ZZZZ</name>
<dbReference type="AlphaFoldDB" id="A0A382WX55"/>
<protein>
    <recommendedName>
        <fullName evidence="4">Cytochrome P450</fullName>
    </recommendedName>
</protein>
<sequence length="136" mass="15173">MRFLDPALLDDPYPTYARWQEETQIWRDEQTAAWVLTRHDDIRSVLKNSADYSSAAVGQRGTERAGAAGGPRLPLLSDDPPKHTQLRGLVDRAFTVRMLKKIEDRVTELADQMVADIPKGVPVDIVQALTIPLPVA</sequence>
<dbReference type="GO" id="GO:0020037">
    <property type="term" value="F:heme binding"/>
    <property type="evidence" value="ECO:0007669"/>
    <property type="project" value="InterPro"/>
</dbReference>
<feature type="non-terminal residue" evidence="3">
    <location>
        <position position="136"/>
    </location>
</feature>
<evidence type="ECO:0000313" key="3">
    <source>
        <dbReference type="EMBL" id="SVD63293.1"/>
    </source>
</evidence>
<evidence type="ECO:0000256" key="1">
    <source>
        <dbReference type="ARBA" id="ARBA00010617"/>
    </source>
</evidence>
<proteinExistence type="inferred from homology"/>